<dbReference type="SUPFAM" id="SSF51735">
    <property type="entry name" value="NAD(P)-binding Rossmann-fold domains"/>
    <property type="match status" value="1"/>
</dbReference>
<dbReference type="EMBL" id="JAAXKY010000071">
    <property type="protein sequence ID" value="NMH79546.1"/>
    <property type="molecule type" value="Genomic_DNA"/>
</dbReference>
<dbReference type="PANTHER" id="PTHR11695:SF294">
    <property type="entry name" value="RETICULON-4-INTERACTING PROTEIN 1, MITOCHONDRIAL"/>
    <property type="match status" value="1"/>
</dbReference>
<evidence type="ECO:0000313" key="2">
    <source>
        <dbReference type="EMBL" id="NMH79546.1"/>
    </source>
</evidence>
<organism evidence="2 3">
    <name type="scientific">Pseudonocardia xinjiangensis</name>
    <dbReference type="NCBI Taxonomy" id="75289"/>
    <lineage>
        <taxon>Bacteria</taxon>
        <taxon>Bacillati</taxon>
        <taxon>Actinomycetota</taxon>
        <taxon>Actinomycetes</taxon>
        <taxon>Pseudonocardiales</taxon>
        <taxon>Pseudonocardiaceae</taxon>
        <taxon>Pseudonocardia</taxon>
    </lineage>
</organism>
<dbReference type="InterPro" id="IPR013154">
    <property type="entry name" value="ADH-like_N"/>
</dbReference>
<evidence type="ECO:0000259" key="1">
    <source>
        <dbReference type="SMART" id="SM00829"/>
    </source>
</evidence>
<dbReference type="PANTHER" id="PTHR11695">
    <property type="entry name" value="ALCOHOL DEHYDROGENASE RELATED"/>
    <property type="match status" value="1"/>
</dbReference>
<proteinExistence type="predicted"/>
<dbReference type="Gene3D" id="3.40.50.720">
    <property type="entry name" value="NAD(P)-binding Rossmann-like Domain"/>
    <property type="match status" value="1"/>
</dbReference>
<feature type="domain" description="Enoyl reductase (ER)" evidence="1">
    <location>
        <begin position="13"/>
        <end position="310"/>
    </location>
</feature>
<dbReference type="InterPro" id="IPR011032">
    <property type="entry name" value="GroES-like_sf"/>
</dbReference>
<evidence type="ECO:0000313" key="3">
    <source>
        <dbReference type="Proteomes" id="UP001296706"/>
    </source>
</evidence>
<dbReference type="CDD" id="cd05289">
    <property type="entry name" value="MDR_like_2"/>
    <property type="match status" value="1"/>
</dbReference>
<dbReference type="InterPro" id="IPR020843">
    <property type="entry name" value="ER"/>
</dbReference>
<dbReference type="InterPro" id="IPR050700">
    <property type="entry name" value="YIM1/Zinc_Alcohol_DH_Fams"/>
</dbReference>
<reference evidence="2 3" key="1">
    <citation type="submission" date="2020-04" db="EMBL/GenBank/DDBJ databases">
        <authorList>
            <person name="Klaysubun C."/>
            <person name="Duangmal K."/>
            <person name="Lipun K."/>
        </authorList>
    </citation>
    <scope>NUCLEOTIDE SEQUENCE [LARGE SCALE GENOMIC DNA]</scope>
    <source>
        <strain evidence="2 3">JCM 11839</strain>
    </source>
</reference>
<dbReference type="Pfam" id="PF13602">
    <property type="entry name" value="ADH_zinc_N_2"/>
    <property type="match status" value="1"/>
</dbReference>
<dbReference type="SUPFAM" id="SSF50129">
    <property type="entry name" value="GroES-like"/>
    <property type="match status" value="1"/>
</dbReference>
<protein>
    <submittedName>
        <fullName evidence="2">NADP-dependent oxidoreductase</fullName>
    </submittedName>
</protein>
<dbReference type="SMART" id="SM00829">
    <property type="entry name" value="PKS_ER"/>
    <property type="match status" value="1"/>
</dbReference>
<dbReference type="InterPro" id="IPR036291">
    <property type="entry name" value="NAD(P)-bd_dom_sf"/>
</dbReference>
<sequence length="312" mass="32351">MTLMKAIRLYEFGGPDALRYEDLPVPEPAPGEVLVRVHGTSVNPVDGKTREGVSRLRELPLTLGWDVAGVVAGLGAGVDRFSVGDEVLGLPRFPRAAGAYAEYVTAPAQELVRKPPDIDMAHAGCLPLSGLTAWQALVTTGSVGAGRRVLIHAAAGGVGHLAVQIAKARGAYVLGTAAADSHEALTGLGADELIDYRTTRFEDAAGEVDVVLDLIGGENSVRSLSILRAGGVLVSVPAGTTRDLSAAAADRGARWTDFLVHPDAAGLDGLAGLVRSGELRVVVCDRFALADTAEAHRASERPHALGKIAITP</sequence>
<dbReference type="Gene3D" id="3.90.180.10">
    <property type="entry name" value="Medium-chain alcohol dehydrogenases, catalytic domain"/>
    <property type="match status" value="1"/>
</dbReference>
<gene>
    <name evidence="2" type="ORF">HF577_20935</name>
</gene>
<name>A0ABX1RGN5_9PSEU</name>
<keyword evidence="3" id="KW-1185">Reference proteome</keyword>
<dbReference type="Proteomes" id="UP001296706">
    <property type="component" value="Unassembled WGS sequence"/>
</dbReference>
<accession>A0ABX1RGN5</accession>
<comment type="caution">
    <text evidence="2">The sequence shown here is derived from an EMBL/GenBank/DDBJ whole genome shotgun (WGS) entry which is preliminary data.</text>
</comment>
<dbReference type="Pfam" id="PF08240">
    <property type="entry name" value="ADH_N"/>
    <property type="match status" value="1"/>
</dbReference>